<keyword evidence="3 6" id="KW-0597">Phosphoprotein</keyword>
<evidence type="ECO:0000256" key="5">
    <source>
        <dbReference type="ARBA" id="ARBA00022777"/>
    </source>
</evidence>
<gene>
    <name evidence="10" type="ORF">AAY42_14240</name>
</gene>
<dbReference type="InterPro" id="IPR004358">
    <property type="entry name" value="Sig_transdc_His_kin-like_C"/>
</dbReference>
<dbReference type="PRINTS" id="PR00344">
    <property type="entry name" value="BCTRLSENSOR"/>
</dbReference>
<proteinExistence type="predicted"/>
<dbReference type="Proteomes" id="UP000050827">
    <property type="component" value="Unassembled WGS sequence"/>
</dbReference>
<dbReference type="InterPro" id="IPR003661">
    <property type="entry name" value="HisK_dim/P_dom"/>
</dbReference>
<dbReference type="SMART" id="SM00387">
    <property type="entry name" value="HATPase_c"/>
    <property type="match status" value="1"/>
</dbReference>
<keyword evidence="7" id="KW-0812">Transmembrane</keyword>
<dbReference type="InterPro" id="IPR011006">
    <property type="entry name" value="CheY-like_superfamily"/>
</dbReference>
<comment type="catalytic activity">
    <reaction evidence="1">
        <text>ATP + protein L-histidine = ADP + protein N-phospho-L-histidine.</text>
        <dbReference type="EC" id="2.7.13.3"/>
    </reaction>
</comment>
<evidence type="ECO:0000256" key="2">
    <source>
        <dbReference type="ARBA" id="ARBA00012438"/>
    </source>
</evidence>
<dbReference type="Gene3D" id="3.30.565.10">
    <property type="entry name" value="Histidine kinase-like ATPase, C-terminal domain"/>
    <property type="match status" value="1"/>
</dbReference>
<dbReference type="CDD" id="cd16922">
    <property type="entry name" value="HATPase_EvgS-ArcB-TorS-like"/>
    <property type="match status" value="1"/>
</dbReference>
<evidence type="ECO:0000256" key="3">
    <source>
        <dbReference type="ARBA" id="ARBA00022553"/>
    </source>
</evidence>
<evidence type="ECO:0000256" key="1">
    <source>
        <dbReference type="ARBA" id="ARBA00000085"/>
    </source>
</evidence>
<dbReference type="InterPro" id="IPR036097">
    <property type="entry name" value="HisK_dim/P_sf"/>
</dbReference>
<dbReference type="PROSITE" id="PS50110">
    <property type="entry name" value="RESPONSE_REGULATORY"/>
    <property type="match status" value="1"/>
</dbReference>
<dbReference type="Gene3D" id="3.40.50.2300">
    <property type="match status" value="1"/>
</dbReference>
<name>A0A0Q0WZU1_9FLAO</name>
<evidence type="ECO:0000313" key="10">
    <source>
        <dbReference type="EMBL" id="KQC30920.1"/>
    </source>
</evidence>
<dbReference type="InterPro" id="IPR003594">
    <property type="entry name" value="HATPase_dom"/>
</dbReference>
<dbReference type="EC" id="2.7.13.3" evidence="2"/>
<evidence type="ECO:0000259" key="8">
    <source>
        <dbReference type="PROSITE" id="PS50109"/>
    </source>
</evidence>
<dbReference type="CDD" id="cd00082">
    <property type="entry name" value="HisKA"/>
    <property type="match status" value="1"/>
</dbReference>
<dbReference type="Pfam" id="PF02518">
    <property type="entry name" value="HATPase_c"/>
    <property type="match status" value="1"/>
</dbReference>
<evidence type="ECO:0000256" key="7">
    <source>
        <dbReference type="SAM" id="Phobius"/>
    </source>
</evidence>
<keyword evidence="4" id="KW-0808">Transferase</keyword>
<evidence type="ECO:0000313" key="11">
    <source>
        <dbReference type="Proteomes" id="UP000050827"/>
    </source>
</evidence>
<dbReference type="SMART" id="SM00448">
    <property type="entry name" value="REC"/>
    <property type="match status" value="1"/>
</dbReference>
<dbReference type="InterPro" id="IPR005467">
    <property type="entry name" value="His_kinase_dom"/>
</dbReference>
<keyword evidence="7" id="KW-0472">Membrane</keyword>
<dbReference type="InterPro" id="IPR001789">
    <property type="entry name" value="Sig_transdc_resp-reg_receiver"/>
</dbReference>
<evidence type="ECO:0000256" key="6">
    <source>
        <dbReference type="PROSITE-ProRule" id="PRU00169"/>
    </source>
</evidence>
<evidence type="ECO:0000259" key="9">
    <source>
        <dbReference type="PROSITE" id="PS50110"/>
    </source>
</evidence>
<dbReference type="Pfam" id="PF00512">
    <property type="entry name" value="HisKA"/>
    <property type="match status" value="1"/>
</dbReference>
<dbReference type="PANTHER" id="PTHR43047">
    <property type="entry name" value="TWO-COMPONENT HISTIDINE PROTEIN KINASE"/>
    <property type="match status" value="1"/>
</dbReference>
<dbReference type="InterPro" id="IPR036641">
    <property type="entry name" value="HPT_dom_sf"/>
</dbReference>
<dbReference type="AlphaFoldDB" id="A0A0Q0WZU1"/>
<dbReference type="InterPro" id="IPR036890">
    <property type="entry name" value="HATPase_C_sf"/>
</dbReference>
<dbReference type="SUPFAM" id="SSF47384">
    <property type="entry name" value="Homodimeric domain of signal transducing histidine kinase"/>
    <property type="match status" value="1"/>
</dbReference>
<keyword evidence="5" id="KW-0418">Kinase</keyword>
<keyword evidence="7" id="KW-1133">Transmembrane helix</keyword>
<dbReference type="GO" id="GO:0000155">
    <property type="term" value="F:phosphorelay sensor kinase activity"/>
    <property type="evidence" value="ECO:0007669"/>
    <property type="project" value="InterPro"/>
</dbReference>
<dbReference type="STRING" id="346185.AAY42_14240"/>
<feature type="domain" description="Histidine kinase" evidence="8">
    <location>
        <begin position="329"/>
        <end position="549"/>
    </location>
</feature>
<sequence length="816" mass="93132">MYPKSNNRFTLKIVVSYLVLGLLALLAGIFIYSQFKNYTSSQNIGEDNLKLLKTNALFAELYEAENLSKLATQSNKTKNLQAYARKVDSMASIIDTLKLLTSNDNQTNKLDSIQKLLLQKVYNSAELRKLKVQNRNSTSIDSLLKTFHKMEVDMGRITPETFVPNFNTLPLETQKSIQEYVAFLNKNIPSESGKNTDSNTLDSILQVSKSFLQEAKTENLRIERSVVQKELEIYRTDLELSQKLRSIISSLEKEIILNAYRDNFNKQQILRKSIWLAGGAVFLGLLVVIIFTFLISKDFWRIQEYRKQLEKEKKYSESLLKSREQLISTVSHDLKTPLNTVSGYAELMEHSGLNNKQLTYLKKVKSASGYMESLANDLLDFSKLEVGKITIEKVPFVLYNLIIEVTSHFKEVHSNKSIDLIFEVSEVLKKPILSDPFRIRQILTNLIGNAFKFTYKGFVKISAFVEDKEHKPYIKIQVIDSGIGIEIKNQELIFQEFTQAEDSTEKKYGGYGLGLTISKKLTKLLGGTLTLESKKNKGSTFKLSLPLEFSNMPIPLQNPSIDHFKHQLSVLIFDDDETMLELLKEVLEIHQITTHTFSCFTAFEKTADIYYDIVLTDIQMPKVGGFEVLHKLKNGDFSHYKNQPILAMTGQKVLGKSKYLSAGFVEVLQKPFSNKHLLDTLAHFVDFLPDANRETVTIPKNSSSEFSTDTVASFVENPEALRSVLESFLEETARNMTSLSDGIKNNIYSEVRNISHRMLPMFRQLNVSKAIPILEKFEHIAPNAIDKKDFEFLKHTVSNLEKEIHVYLTKLPVDID</sequence>
<comment type="caution">
    <text evidence="10">The sequence shown here is derived from an EMBL/GenBank/DDBJ whole genome shotgun (WGS) entry which is preliminary data.</text>
</comment>
<keyword evidence="11" id="KW-1185">Reference proteome</keyword>
<evidence type="ECO:0000256" key="4">
    <source>
        <dbReference type="ARBA" id="ARBA00022679"/>
    </source>
</evidence>
<feature type="transmembrane region" description="Helical" evidence="7">
    <location>
        <begin position="274"/>
        <end position="295"/>
    </location>
</feature>
<feature type="modified residue" description="4-aspartylphosphate" evidence="6">
    <location>
        <position position="617"/>
    </location>
</feature>
<dbReference type="PROSITE" id="PS50109">
    <property type="entry name" value="HIS_KIN"/>
    <property type="match status" value="1"/>
</dbReference>
<accession>A0A0Q0WZU1</accession>
<dbReference type="PATRIC" id="fig|1547436.3.peg.2941"/>
<dbReference type="OrthoDB" id="1046984at2"/>
<dbReference type="EMBL" id="LCTZ01000002">
    <property type="protein sequence ID" value="KQC30920.1"/>
    <property type="molecule type" value="Genomic_DNA"/>
</dbReference>
<dbReference type="Pfam" id="PF00072">
    <property type="entry name" value="Response_reg"/>
    <property type="match status" value="1"/>
</dbReference>
<dbReference type="SMART" id="SM00388">
    <property type="entry name" value="HisKA"/>
    <property type="match status" value="1"/>
</dbReference>
<protein>
    <recommendedName>
        <fullName evidence="2">histidine kinase</fullName>
        <ecNumber evidence="2">2.7.13.3</ecNumber>
    </recommendedName>
</protein>
<dbReference type="Gene3D" id="1.10.287.130">
    <property type="match status" value="1"/>
</dbReference>
<organism evidence="10 11">
    <name type="scientific">Flagellimonas eckloniae</name>
    <dbReference type="NCBI Taxonomy" id="346185"/>
    <lineage>
        <taxon>Bacteria</taxon>
        <taxon>Pseudomonadati</taxon>
        <taxon>Bacteroidota</taxon>
        <taxon>Flavobacteriia</taxon>
        <taxon>Flavobacteriales</taxon>
        <taxon>Flavobacteriaceae</taxon>
        <taxon>Flagellimonas</taxon>
    </lineage>
</organism>
<feature type="domain" description="Response regulatory" evidence="9">
    <location>
        <begin position="569"/>
        <end position="685"/>
    </location>
</feature>
<dbReference type="SUPFAM" id="SSF55874">
    <property type="entry name" value="ATPase domain of HSP90 chaperone/DNA topoisomerase II/histidine kinase"/>
    <property type="match status" value="1"/>
</dbReference>
<feature type="transmembrane region" description="Helical" evidence="7">
    <location>
        <begin position="13"/>
        <end position="32"/>
    </location>
</feature>
<dbReference type="RefSeq" id="WP_055396383.1">
    <property type="nucleotide sequence ID" value="NZ_LCTZ01000002.1"/>
</dbReference>
<dbReference type="SUPFAM" id="SSF47226">
    <property type="entry name" value="Histidine-containing phosphotransfer domain, HPT domain"/>
    <property type="match status" value="1"/>
</dbReference>
<dbReference type="FunFam" id="3.30.565.10:FF:000010">
    <property type="entry name" value="Sensor histidine kinase RcsC"/>
    <property type="match status" value="1"/>
</dbReference>
<dbReference type="SUPFAM" id="SSF52172">
    <property type="entry name" value="CheY-like"/>
    <property type="match status" value="1"/>
</dbReference>
<dbReference type="CDD" id="cd17546">
    <property type="entry name" value="REC_hyHK_CKI1_RcsC-like"/>
    <property type="match status" value="1"/>
</dbReference>
<reference evidence="10 11" key="1">
    <citation type="submission" date="2015-04" db="EMBL/GenBank/DDBJ databases">
        <title>Complete genome of flavobacterium.</title>
        <authorList>
            <person name="Kwon Y.M."/>
            <person name="Kim S.-J."/>
        </authorList>
    </citation>
    <scope>NUCLEOTIDE SEQUENCE [LARGE SCALE GENOMIC DNA]</scope>
    <source>
        <strain evidence="10 11">DK169</strain>
    </source>
</reference>